<protein>
    <recommendedName>
        <fullName evidence="2">2-amino-4-hydroxy-6-hydroxymethyldihydropteridine pyrophosphokinase</fullName>
    </recommendedName>
    <alternativeName>
        <fullName evidence="4">6-hydroxymethyl-7,8-dihydropterin pyrophosphokinase</fullName>
    </alternativeName>
    <alternativeName>
        <fullName evidence="5">7,8-dihydro-6-hydroxymethylpterin-pyrophosphokinase</fullName>
    </alternativeName>
</protein>
<dbReference type="GO" id="GO:0003848">
    <property type="term" value="F:2-amino-4-hydroxy-6-hydroxymethyldihydropteridine diphosphokinase activity"/>
    <property type="evidence" value="ECO:0007669"/>
    <property type="project" value="UniProtKB-EC"/>
</dbReference>
<evidence type="ECO:0000313" key="7">
    <source>
        <dbReference type="EMBL" id="MBW0144846.1"/>
    </source>
</evidence>
<organism evidence="7 8">
    <name type="scientific">Sphingomicrobium clamense</name>
    <dbReference type="NCBI Taxonomy" id="2851013"/>
    <lineage>
        <taxon>Bacteria</taxon>
        <taxon>Pseudomonadati</taxon>
        <taxon>Pseudomonadota</taxon>
        <taxon>Alphaproteobacteria</taxon>
        <taxon>Sphingomonadales</taxon>
        <taxon>Sphingomonadaceae</taxon>
        <taxon>Sphingomicrobium</taxon>
    </lineage>
</organism>
<dbReference type="RefSeq" id="WP_218632804.1">
    <property type="nucleotide sequence ID" value="NZ_JAHVAH010000001.1"/>
</dbReference>
<comment type="similarity">
    <text evidence="1">Belongs to the HPPK family.</text>
</comment>
<reference evidence="7 8" key="1">
    <citation type="submission" date="2021-07" db="EMBL/GenBank/DDBJ databases">
        <title>The draft genome sequence of Sphingomicrobium sp. B8.</title>
        <authorList>
            <person name="Mu L."/>
        </authorList>
    </citation>
    <scope>NUCLEOTIDE SEQUENCE [LARGE SCALE GENOMIC DNA]</scope>
    <source>
        <strain evidence="7 8">B8</strain>
    </source>
</reference>
<comment type="caution">
    <text evidence="7">The sequence shown here is derived from an EMBL/GenBank/DDBJ whole genome shotgun (WGS) entry which is preliminary data.</text>
</comment>
<sequence length="163" mass="17836">MNATPHLYLIGIGSNRRHIRHGRPQGVVEAAIARLDTDFMLFDASPILLNPAFGNAGRDFANAAAMIETPLAPRQMLSALKAIESDFGRKPGRRWGDRVLDLDILAWSGGRHHSQGLTIPHPAFADRPSAVIPAAAIAPNWPLPDGLRVRHLKERVGKRLAPR</sequence>
<dbReference type="PANTHER" id="PTHR43071:SF1">
    <property type="entry name" value="2-AMINO-4-HYDROXY-6-HYDROXYMETHYLDIHYDROPTERIDINE PYROPHOSPHOKINASE"/>
    <property type="match status" value="1"/>
</dbReference>
<evidence type="ECO:0000256" key="3">
    <source>
        <dbReference type="ARBA" id="ARBA00029409"/>
    </source>
</evidence>
<evidence type="ECO:0000256" key="2">
    <source>
        <dbReference type="ARBA" id="ARBA00016218"/>
    </source>
</evidence>
<keyword evidence="7" id="KW-0808">Transferase</keyword>
<evidence type="ECO:0000313" key="8">
    <source>
        <dbReference type="Proteomes" id="UP000698028"/>
    </source>
</evidence>
<gene>
    <name evidence="7" type="primary">folK</name>
    <name evidence="7" type="ORF">KTQ36_05995</name>
</gene>
<evidence type="ECO:0000259" key="6">
    <source>
        <dbReference type="Pfam" id="PF01288"/>
    </source>
</evidence>
<name>A0ABS6V5J9_9SPHN</name>
<comment type="function">
    <text evidence="3">Catalyzes the transfer of pyrophosphate from adenosine triphosphate (ATP) to 6-hydroxymethyl-7,8-dihydropterin, an enzymatic step in folate biosynthesis pathway.</text>
</comment>
<dbReference type="Pfam" id="PF01288">
    <property type="entry name" value="HPPK"/>
    <property type="match status" value="1"/>
</dbReference>
<keyword evidence="8" id="KW-1185">Reference proteome</keyword>
<dbReference type="InterPro" id="IPR000550">
    <property type="entry name" value="Hppk"/>
</dbReference>
<proteinExistence type="inferred from homology"/>
<dbReference type="Proteomes" id="UP000698028">
    <property type="component" value="Unassembled WGS sequence"/>
</dbReference>
<feature type="domain" description="7,8-dihydro-6-hydroxymethylpterin-pyrophosphokinase" evidence="6">
    <location>
        <begin position="10"/>
        <end position="139"/>
    </location>
</feature>
<dbReference type="PANTHER" id="PTHR43071">
    <property type="entry name" value="2-AMINO-4-HYDROXY-6-HYDROXYMETHYLDIHYDROPTERIDINE PYROPHOSPHOKINASE"/>
    <property type="match status" value="1"/>
</dbReference>
<dbReference type="EMBL" id="JAHVAH010000001">
    <property type="protein sequence ID" value="MBW0144846.1"/>
    <property type="molecule type" value="Genomic_DNA"/>
</dbReference>
<dbReference type="NCBIfam" id="TIGR01498">
    <property type="entry name" value="folK"/>
    <property type="match status" value="1"/>
</dbReference>
<evidence type="ECO:0000256" key="4">
    <source>
        <dbReference type="ARBA" id="ARBA00029766"/>
    </source>
</evidence>
<accession>A0ABS6V5J9</accession>
<evidence type="ECO:0000256" key="5">
    <source>
        <dbReference type="ARBA" id="ARBA00033413"/>
    </source>
</evidence>
<dbReference type="CDD" id="cd00483">
    <property type="entry name" value="HPPK"/>
    <property type="match status" value="1"/>
</dbReference>
<evidence type="ECO:0000256" key="1">
    <source>
        <dbReference type="ARBA" id="ARBA00005810"/>
    </source>
</evidence>